<feature type="region of interest" description="Disordered" evidence="1">
    <location>
        <begin position="1"/>
        <end position="29"/>
    </location>
</feature>
<keyword evidence="3" id="KW-1185">Reference proteome</keyword>
<name>A0ABD2MGY5_9CUCU</name>
<evidence type="ECO:0000313" key="3">
    <source>
        <dbReference type="Proteomes" id="UP001516400"/>
    </source>
</evidence>
<protein>
    <submittedName>
        <fullName evidence="2">Uncharacterized protein</fullName>
    </submittedName>
</protein>
<gene>
    <name evidence="2" type="ORF">HHI36_009583</name>
</gene>
<dbReference type="EMBL" id="JABFTP020000001">
    <property type="protein sequence ID" value="KAL3265376.1"/>
    <property type="molecule type" value="Genomic_DNA"/>
</dbReference>
<organism evidence="2 3">
    <name type="scientific">Cryptolaemus montrouzieri</name>
    <dbReference type="NCBI Taxonomy" id="559131"/>
    <lineage>
        <taxon>Eukaryota</taxon>
        <taxon>Metazoa</taxon>
        <taxon>Ecdysozoa</taxon>
        <taxon>Arthropoda</taxon>
        <taxon>Hexapoda</taxon>
        <taxon>Insecta</taxon>
        <taxon>Pterygota</taxon>
        <taxon>Neoptera</taxon>
        <taxon>Endopterygota</taxon>
        <taxon>Coleoptera</taxon>
        <taxon>Polyphaga</taxon>
        <taxon>Cucujiformia</taxon>
        <taxon>Coccinelloidea</taxon>
        <taxon>Coccinellidae</taxon>
        <taxon>Scymninae</taxon>
        <taxon>Scymnini</taxon>
        <taxon>Cryptolaemus</taxon>
    </lineage>
</organism>
<reference evidence="2 3" key="1">
    <citation type="journal article" date="2021" name="BMC Biol.">
        <title>Horizontally acquired antibacterial genes associated with adaptive radiation of ladybird beetles.</title>
        <authorList>
            <person name="Li H.S."/>
            <person name="Tang X.F."/>
            <person name="Huang Y.H."/>
            <person name="Xu Z.Y."/>
            <person name="Chen M.L."/>
            <person name="Du X.Y."/>
            <person name="Qiu B.Y."/>
            <person name="Chen P.T."/>
            <person name="Zhang W."/>
            <person name="Slipinski A."/>
            <person name="Escalona H.E."/>
            <person name="Waterhouse R.M."/>
            <person name="Zwick A."/>
            <person name="Pang H."/>
        </authorList>
    </citation>
    <scope>NUCLEOTIDE SEQUENCE [LARGE SCALE GENOMIC DNA]</scope>
    <source>
        <strain evidence="2">SYSU2018</strain>
    </source>
</reference>
<proteinExistence type="predicted"/>
<evidence type="ECO:0000256" key="1">
    <source>
        <dbReference type="SAM" id="MobiDB-lite"/>
    </source>
</evidence>
<comment type="caution">
    <text evidence="2">The sequence shown here is derived from an EMBL/GenBank/DDBJ whole genome shotgun (WGS) entry which is preliminary data.</text>
</comment>
<sequence length="125" mass="14520">MFQSDWLVRLPPPPAVSENSESSDDEEEITLRTIQEKIRPSKFMFEVVDNNSEGDFSSSEEEDFEVLPPHQKKTSQTTFSWIKEDLHEQNGRIINFTPVVNEDVLLPIEYFTKMVSLDILDDIIE</sequence>
<dbReference type="AlphaFoldDB" id="A0ABD2MGY5"/>
<feature type="region of interest" description="Disordered" evidence="1">
    <location>
        <begin position="52"/>
        <end position="72"/>
    </location>
</feature>
<dbReference type="Proteomes" id="UP001516400">
    <property type="component" value="Unassembled WGS sequence"/>
</dbReference>
<evidence type="ECO:0000313" key="2">
    <source>
        <dbReference type="EMBL" id="KAL3265376.1"/>
    </source>
</evidence>
<accession>A0ABD2MGY5</accession>